<dbReference type="RefSeq" id="XP_013406581.1">
    <property type="nucleotide sequence ID" value="XM_013551127.2"/>
</dbReference>
<evidence type="ECO:0000313" key="1">
    <source>
        <dbReference type="Proteomes" id="UP000085678"/>
    </source>
</evidence>
<gene>
    <name evidence="2" type="primary">LOC106171037</name>
</gene>
<dbReference type="Proteomes" id="UP000085678">
    <property type="component" value="Unplaced"/>
</dbReference>
<name>A0A1S3J8N3_LINAN</name>
<keyword evidence="1" id="KW-1185">Reference proteome</keyword>
<dbReference type="InParanoid" id="A0A1S3J8N3"/>
<dbReference type="GeneID" id="106171037"/>
<protein>
    <submittedName>
        <fullName evidence="2">Uncharacterized protein LOC106171037</fullName>
    </submittedName>
</protein>
<evidence type="ECO:0000313" key="2">
    <source>
        <dbReference type="RefSeq" id="XP_013406581.1"/>
    </source>
</evidence>
<sequence>MVLISPSGKNRIKMKSPVILVAVATFFVVLSTIAAAPKKPRDDVYDVKLCLEQCLVCFDGKDEKYLMPCANEFCMMDFLQGIPASRLLLYKCPSLKKLEIGMWRRK</sequence>
<dbReference type="KEGG" id="lak:106171037"/>
<accession>A0A1S3J8N3</accession>
<reference evidence="2" key="1">
    <citation type="submission" date="2025-08" db="UniProtKB">
        <authorList>
            <consortium name="RefSeq"/>
        </authorList>
    </citation>
    <scope>IDENTIFICATION</scope>
    <source>
        <tissue evidence="2">Gonads</tissue>
    </source>
</reference>
<dbReference type="AlphaFoldDB" id="A0A1S3J8N3"/>
<organism evidence="1 2">
    <name type="scientific">Lingula anatina</name>
    <name type="common">Brachiopod</name>
    <name type="synonym">Lingula unguis</name>
    <dbReference type="NCBI Taxonomy" id="7574"/>
    <lineage>
        <taxon>Eukaryota</taxon>
        <taxon>Metazoa</taxon>
        <taxon>Spiralia</taxon>
        <taxon>Lophotrochozoa</taxon>
        <taxon>Brachiopoda</taxon>
        <taxon>Linguliformea</taxon>
        <taxon>Lingulata</taxon>
        <taxon>Lingulida</taxon>
        <taxon>Linguloidea</taxon>
        <taxon>Lingulidae</taxon>
        <taxon>Lingula</taxon>
    </lineage>
</organism>
<proteinExistence type="predicted"/>